<accession>A0A8T0GTM6</accession>
<dbReference type="Proteomes" id="UP000822688">
    <property type="component" value="Chromosome 9"/>
</dbReference>
<organism evidence="1 2">
    <name type="scientific">Ceratodon purpureus</name>
    <name type="common">Fire moss</name>
    <name type="synonym">Dicranum purpureum</name>
    <dbReference type="NCBI Taxonomy" id="3225"/>
    <lineage>
        <taxon>Eukaryota</taxon>
        <taxon>Viridiplantae</taxon>
        <taxon>Streptophyta</taxon>
        <taxon>Embryophyta</taxon>
        <taxon>Bryophyta</taxon>
        <taxon>Bryophytina</taxon>
        <taxon>Bryopsida</taxon>
        <taxon>Dicranidae</taxon>
        <taxon>Pseudoditrichales</taxon>
        <taxon>Ditrichaceae</taxon>
        <taxon>Ceratodon</taxon>
    </lineage>
</organism>
<sequence length="112" mass="12476">MAMAEMKPVNWHFRTSISGFCITCIRECCPLFRQVTPPIRCLYLTQGLPSAGKEKGLTHQEGRMRDSNVSVNSSTLNRNTMDPSEEVFLHSALAVVLKEALAETIADIETSF</sequence>
<evidence type="ECO:0000313" key="2">
    <source>
        <dbReference type="Proteomes" id="UP000822688"/>
    </source>
</evidence>
<proteinExistence type="predicted"/>
<gene>
    <name evidence="1" type="ORF">KC19_9G030100</name>
</gene>
<dbReference type="AlphaFoldDB" id="A0A8T0GTM6"/>
<protein>
    <submittedName>
        <fullName evidence="1">Uncharacterized protein</fullName>
    </submittedName>
</protein>
<comment type="caution">
    <text evidence="1">The sequence shown here is derived from an EMBL/GenBank/DDBJ whole genome shotgun (WGS) entry which is preliminary data.</text>
</comment>
<reference evidence="1" key="1">
    <citation type="submission" date="2020-06" db="EMBL/GenBank/DDBJ databases">
        <title>WGS assembly of Ceratodon purpureus strain R40.</title>
        <authorList>
            <person name="Carey S.B."/>
            <person name="Jenkins J."/>
            <person name="Shu S."/>
            <person name="Lovell J.T."/>
            <person name="Sreedasyam A."/>
            <person name="Maumus F."/>
            <person name="Tiley G.P."/>
            <person name="Fernandez-Pozo N."/>
            <person name="Barry K."/>
            <person name="Chen C."/>
            <person name="Wang M."/>
            <person name="Lipzen A."/>
            <person name="Daum C."/>
            <person name="Saski C.A."/>
            <person name="Payton A.C."/>
            <person name="Mcbreen J.C."/>
            <person name="Conrad R.E."/>
            <person name="Kollar L.M."/>
            <person name="Olsson S."/>
            <person name="Huttunen S."/>
            <person name="Landis J.B."/>
            <person name="Wickett N.J."/>
            <person name="Johnson M.G."/>
            <person name="Rensing S.A."/>
            <person name="Grimwood J."/>
            <person name="Schmutz J."/>
            <person name="Mcdaniel S.F."/>
        </authorList>
    </citation>
    <scope>NUCLEOTIDE SEQUENCE</scope>
    <source>
        <strain evidence="1">R40</strain>
    </source>
</reference>
<keyword evidence="2" id="KW-1185">Reference proteome</keyword>
<evidence type="ECO:0000313" key="1">
    <source>
        <dbReference type="EMBL" id="KAG0561008.1"/>
    </source>
</evidence>
<dbReference type="EMBL" id="CM026430">
    <property type="protein sequence ID" value="KAG0561008.1"/>
    <property type="molecule type" value="Genomic_DNA"/>
</dbReference>
<name>A0A8T0GTM6_CERPU</name>